<evidence type="ECO:0000313" key="4">
    <source>
        <dbReference type="Proteomes" id="UP001459204"/>
    </source>
</evidence>
<sequence>MPTFHVHVPAAPHQAPDPRLDRALRNAVLTGLVVVLLVPLARANTAWLGWLPLWLVGMPAAAWWALHRFRLPRWPGAGAAPAGRRRRGRGRGRAQARRRSRPAQRAGARAA</sequence>
<gene>
    <name evidence="3" type="ORF">AAD027_01175</name>
</gene>
<feature type="compositionally biased region" description="Basic residues" evidence="1">
    <location>
        <begin position="83"/>
        <end position="102"/>
    </location>
</feature>
<proteinExistence type="predicted"/>
<keyword evidence="4" id="KW-1185">Reference proteome</keyword>
<feature type="region of interest" description="Disordered" evidence="1">
    <location>
        <begin position="74"/>
        <end position="111"/>
    </location>
</feature>
<feature type="transmembrane region" description="Helical" evidence="2">
    <location>
        <begin position="47"/>
        <end position="66"/>
    </location>
</feature>
<keyword evidence="2" id="KW-0812">Transmembrane</keyword>
<organism evidence="3 4">
    <name type="scientific">Pseudoxanthomonas putridarboris</name>
    <dbReference type="NCBI Taxonomy" id="752605"/>
    <lineage>
        <taxon>Bacteria</taxon>
        <taxon>Pseudomonadati</taxon>
        <taxon>Pseudomonadota</taxon>
        <taxon>Gammaproteobacteria</taxon>
        <taxon>Lysobacterales</taxon>
        <taxon>Lysobacteraceae</taxon>
        <taxon>Pseudoxanthomonas</taxon>
    </lineage>
</organism>
<keyword evidence="2" id="KW-0472">Membrane</keyword>
<accession>A0ABU9IWH8</accession>
<keyword evidence="2" id="KW-1133">Transmembrane helix</keyword>
<evidence type="ECO:0000256" key="1">
    <source>
        <dbReference type="SAM" id="MobiDB-lite"/>
    </source>
</evidence>
<evidence type="ECO:0000256" key="2">
    <source>
        <dbReference type="SAM" id="Phobius"/>
    </source>
</evidence>
<evidence type="ECO:0008006" key="5">
    <source>
        <dbReference type="Google" id="ProtNLM"/>
    </source>
</evidence>
<feature type="transmembrane region" description="Helical" evidence="2">
    <location>
        <begin position="23"/>
        <end position="41"/>
    </location>
</feature>
<dbReference type="RefSeq" id="WP_341724185.1">
    <property type="nucleotide sequence ID" value="NZ_JBBWWT010000001.1"/>
</dbReference>
<name>A0ABU9IWH8_9GAMM</name>
<reference evidence="3 4" key="1">
    <citation type="submission" date="2024-04" db="EMBL/GenBank/DDBJ databases">
        <title>Draft genome sequence of Pseudoxanthomonas putridarboris WD12.</title>
        <authorList>
            <person name="Oh J."/>
        </authorList>
    </citation>
    <scope>NUCLEOTIDE SEQUENCE [LARGE SCALE GENOMIC DNA]</scope>
    <source>
        <strain evidence="3 4">WD12</strain>
    </source>
</reference>
<evidence type="ECO:0000313" key="3">
    <source>
        <dbReference type="EMBL" id="MEL1262986.1"/>
    </source>
</evidence>
<dbReference type="EMBL" id="JBBWWT010000001">
    <property type="protein sequence ID" value="MEL1262986.1"/>
    <property type="molecule type" value="Genomic_DNA"/>
</dbReference>
<protein>
    <recommendedName>
        <fullName evidence="5">Transmembrane protein</fullName>
    </recommendedName>
</protein>
<comment type="caution">
    <text evidence="3">The sequence shown here is derived from an EMBL/GenBank/DDBJ whole genome shotgun (WGS) entry which is preliminary data.</text>
</comment>
<dbReference type="Proteomes" id="UP001459204">
    <property type="component" value="Unassembled WGS sequence"/>
</dbReference>